<name>A0A6G4VMR9_9ACTN</name>
<dbReference type="EMBL" id="JAAKZY010000321">
    <property type="protein sequence ID" value="NGO15067.1"/>
    <property type="molecule type" value="Genomic_DNA"/>
</dbReference>
<reference evidence="1 2" key="1">
    <citation type="submission" date="2020-02" db="EMBL/GenBank/DDBJ databases">
        <title>Whole-genome analyses of novel actinobacteria.</title>
        <authorList>
            <person name="Sahin N."/>
            <person name="Gencbay T."/>
        </authorList>
    </citation>
    <scope>NUCLEOTIDE SEQUENCE [LARGE SCALE GENOMIC DNA]</scope>
    <source>
        <strain evidence="1 2">HC44</strain>
    </source>
</reference>
<keyword evidence="2" id="KW-1185">Reference proteome</keyword>
<evidence type="ECO:0000313" key="2">
    <source>
        <dbReference type="Proteomes" id="UP000472335"/>
    </source>
</evidence>
<dbReference type="AlphaFoldDB" id="A0A6G4VMR9"/>
<comment type="caution">
    <text evidence="1">The sequence shown here is derived from an EMBL/GenBank/DDBJ whole genome shotgun (WGS) entry which is preliminary data.</text>
</comment>
<evidence type="ECO:0008006" key="3">
    <source>
        <dbReference type="Google" id="ProtNLM"/>
    </source>
</evidence>
<evidence type="ECO:0000313" key="1">
    <source>
        <dbReference type="EMBL" id="NGO15067.1"/>
    </source>
</evidence>
<gene>
    <name evidence="1" type="ORF">G5C60_47665</name>
</gene>
<dbReference type="Proteomes" id="UP000472335">
    <property type="component" value="Unassembled WGS sequence"/>
</dbReference>
<accession>A0A6G4VMR9</accession>
<dbReference type="RefSeq" id="WP_165270048.1">
    <property type="nucleotide sequence ID" value="NZ_JAAKZY010000321.1"/>
</dbReference>
<proteinExistence type="predicted"/>
<protein>
    <recommendedName>
        <fullName evidence="3">Sel1 repeat family protein</fullName>
    </recommendedName>
</protein>
<organism evidence="1 2">
    <name type="scientific">Streptomyces scabichelini</name>
    <dbReference type="NCBI Taxonomy" id="2711217"/>
    <lineage>
        <taxon>Bacteria</taxon>
        <taxon>Bacillati</taxon>
        <taxon>Actinomycetota</taxon>
        <taxon>Actinomycetes</taxon>
        <taxon>Kitasatosporales</taxon>
        <taxon>Streptomycetaceae</taxon>
        <taxon>Streptomyces</taxon>
    </lineage>
</organism>
<sequence>MIELGALLQRSGDTEGTRTWLRRAAYDGQPSAEELLTRPADLEDR</sequence>